<evidence type="ECO:0000256" key="4">
    <source>
        <dbReference type="ARBA" id="ARBA00022679"/>
    </source>
</evidence>
<dbReference type="SUPFAM" id="SSF53383">
    <property type="entry name" value="PLP-dependent transferases"/>
    <property type="match status" value="1"/>
</dbReference>
<dbReference type="Pfam" id="PF00155">
    <property type="entry name" value="Aminotran_1_2"/>
    <property type="match status" value="1"/>
</dbReference>
<gene>
    <name evidence="8" type="ORF">VI33_00960</name>
</gene>
<dbReference type="Gene3D" id="3.90.1150.10">
    <property type="entry name" value="Aspartate Aminotransferase, domain 1"/>
    <property type="match status" value="1"/>
</dbReference>
<dbReference type="PATRIC" id="fig|1623450.3.peg.196"/>
<sequence length="405" mass="45071">MKKIQKSNKLDDVCYDIRGPVLGHAKQMEEAGHKVIKMNIGNPAAFGFEAPDEITQDVIRNMSQASGYTESHGFFAPRKSIMHYVQEKQIKDVDVDDIIIGNGVSELIVMAMQGLINNGDEVLIPMPDYPLWTAAVRLAGGKPVHYVCDEKQKWYPDLNDIKSKVTSKTKAIVVINPNNPTGSLYPDEILKGIIQIARENNLIVMADEIYDKVLYDGNKHTSIASLADDIVFLTFNGLSKNYRACGYRAGWLILSGDKKNASDYLEGLNMLASMRLCSNVPGQLAIQTALGGYQSINDLVAPGGRLARQRDLAYDLVSQIPGVSCVKPDAAMYLFPRLDPKKYKIDNDQDLILKILIDTKVLLVQGSGFNWCDNNHFRVVFLPDEDNLKVALTRLNEFFTGIVKQ</sequence>
<evidence type="ECO:0000256" key="2">
    <source>
        <dbReference type="ARBA" id="ARBA00007441"/>
    </source>
</evidence>
<evidence type="ECO:0000313" key="8">
    <source>
        <dbReference type="EMBL" id="AKO65372.1"/>
    </source>
</evidence>
<dbReference type="PANTHER" id="PTHR43488:SF2">
    <property type="entry name" value="GLUTAMATE-PYRUVATE AMINOTRANSFERASE ALAA"/>
    <property type="match status" value="1"/>
</dbReference>
<keyword evidence="4 8" id="KW-0808">Transferase</keyword>
<evidence type="ECO:0000313" key="9">
    <source>
        <dbReference type="Proteomes" id="UP000066549"/>
    </source>
</evidence>
<comment type="similarity">
    <text evidence="2">Belongs to the class-I pyridoxal-phosphate-dependent aminotransferase family.</text>
</comment>
<dbReference type="InterPro" id="IPR015421">
    <property type="entry name" value="PyrdxlP-dep_Trfase_major"/>
</dbReference>
<dbReference type="GO" id="GO:0004021">
    <property type="term" value="F:L-alanine:2-oxoglutarate aminotransferase activity"/>
    <property type="evidence" value="ECO:0007669"/>
    <property type="project" value="UniProtKB-EC"/>
</dbReference>
<keyword evidence="3 8" id="KW-0032">Aminotransferase</keyword>
<accession>A0A0H4JA49</accession>
<evidence type="ECO:0000256" key="3">
    <source>
        <dbReference type="ARBA" id="ARBA00022576"/>
    </source>
</evidence>
<dbReference type="InterPro" id="IPR004839">
    <property type="entry name" value="Aminotransferase_I/II_large"/>
</dbReference>
<reference evidence="8 9" key="1">
    <citation type="submission" date="2015-03" db="EMBL/GenBank/DDBJ databases">
        <title>Comparative analysis of the OM43 clade including a novel species from Red Sea uncovers genomic and metabolic diversity among marine methylotrophs.</title>
        <authorList>
            <person name="Jimenez-Infante F."/>
            <person name="Ngugi D.K."/>
            <person name="Vinu M."/>
            <person name="Alam I."/>
            <person name="Kamau A."/>
            <person name="Blom J."/>
            <person name="Bajic V.B."/>
            <person name="Stingl U."/>
        </authorList>
    </citation>
    <scope>NUCLEOTIDE SEQUENCE [LARGE SCALE GENOMIC DNA]</scope>
    <source>
        <strain evidence="8 9">MBRSH7</strain>
    </source>
</reference>
<evidence type="ECO:0000256" key="6">
    <source>
        <dbReference type="ARBA" id="ARBA00026106"/>
    </source>
</evidence>
<evidence type="ECO:0000259" key="7">
    <source>
        <dbReference type="Pfam" id="PF00155"/>
    </source>
</evidence>
<proteinExistence type="inferred from homology"/>
<dbReference type="GO" id="GO:0030170">
    <property type="term" value="F:pyridoxal phosphate binding"/>
    <property type="evidence" value="ECO:0007669"/>
    <property type="project" value="InterPro"/>
</dbReference>
<keyword evidence="9" id="KW-1185">Reference proteome</keyword>
<dbReference type="EMBL" id="CP011002">
    <property type="protein sequence ID" value="AKO65372.1"/>
    <property type="molecule type" value="Genomic_DNA"/>
</dbReference>
<keyword evidence="5" id="KW-0663">Pyridoxal phosphate</keyword>
<evidence type="ECO:0000256" key="1">
    <source>
        <dbReference type="ARBA" id="ARBA00001933"/>
    </source>
</evidence>
<dbReference type="Proteomes" id="UP000066549">
    <property type="component" value="Chromosome"/>
</dbReference>
<dbReference type="EC" id="2.6.1.2" evidence="6"/>
<evidence type="ECO:0000256" key="5">
    <source>
        <dbReference type="ARBA" id="ARBA00022898"/>
    </source>
</evidence>
<dbReference type="PANTHER" id="PTHR43488">
    <property type="entry name" value="GLUTAMATE-PYRUVATE AMINOTRANSFERASE ALAA"/>
    <property type="match status" value="1"/>
</dbReference>
<name>A0A0H4JA49_9PROT</name>
<dbReference type="InterPro" id="IPR015422">
    <property type="entry name" value="PyrdxlP-dep_Trfase_small"/>
</dbReference>
<dbReference type="InterPro" id="IPR015424">
    <property type="entry name" value="PyrdxlP-dep_Trfase"/>
</dbReference>
<dbReference type="InterPro" id="IPR051926">
    <property type="entry name" value="Ala_Aminotransferase"/>
</dbReference>
<dbReference type="OrthoDB" id="9803354at2"/>
<comment type="cofactor">
    <cofactor evidence="1">
        <name>pyridoxal 5'-phosphate</name>
        <dbReference type="ChEBI" id="CHEBI:597326"/>
    </cofactor>
</comment>
<organism evidence="8 9">
    <name type="scientific">Methylophilales bacterium MBRS-H7</name>
    <dbReference type="NCBI Taxonomy" id="1623450"/>
    <lineage>
        <taxon>Bacteria</taxon>
        <taxon>Pseudomonadati</taxon>
        <taxon>Pseudomonadota</taxon>
        <taxon>Betaproteobacteria</taxon>
        <taxon>Nitrosomonadales</taxon>
        <taxon>OM43 clade</taxon>
    </lineage>
</organism>
<feature type="domain" description="Aminotransferase class I/classII large" evidence="7">
    <location>
        <begin position="34"/>
        <end position="395"/>
    </location>
</feature>
<protein>
    <recommendedName>
        <fullName evidence="6">alanine transaminase</fullName>
        <ecNumber evidence="6">2.6.1.2</ecNumber>
    </recommendedName>
</protein>
<dbReference type="Gene3D" id="3.40.640.10">
    <property type="entry name" value="Type I PLP-dependent aspartate aminotransferase-like (Major domain)"/>
    <property type="match status" value="1"/>
</dbReference>
<dbReference type="CDD" id="cd00609">
    <property type="entry name" value="AAT_like"/>
    <property type="match status" value="1"/>
</dbReference>
<dbReference type="AlphaFoldDB" id="A0A0H4JA49"/>